<dbReference type="InterPro" id="IPR027417">
    <property type="entry name" value="P-loop_NTPase"/>
</dbReference>
<evidence type="ECO:0000313" key="11">
    <source>
        <dbReference type="EMBL" id="KAK2141380.1"/>
    </source>
</evidence>
<keyword evidence="7" id="KW-1133">Transmembrane helix</keyword>
<keyword evidence="4" id="KW-0812">Transmembrane</keyword>
<evidence type="ECO:0000256" key="3">
    <source>
        <dbReference type="ARBA" id="ARBA00022448"/>
    </source>
</evidence>
<dbReference type="InterPro" id="IPR043926">
    <property type="entry name" value="ABCG_dom"/>
</dbReference>
<keyword evidence="5" id="KW-0547">Nucleotide-binding</keyword>
<evidence type="ECO:0000256" key="4">
    <source>
        <dbReference type="ARBA" id="ARBA00022692"/>
    </source>
</evidence>
<name>A0AAD9IWJ7_9ANNE</name>
<dbReference type="EMBL" id="JAODUP010001111">
    <property type="protein sequence ID" value="KAK2141380.1"/>
    <property type="molecule type" value="Genomic_DNA"/>
</dbReference>
<evidence type="ECO:0000256" key="2">
    <source>
        <dbReference type="ARBA" id="ARBA00005814"/>
    </source>
</evidence>
<evidence type="ECO:0000256" key="7">
    <source>
        <dbReference type="ARBA" id="ARBA00022989"/>
    </source>
</evidence>
<comment type="subcellular location">
    <subcellularLocation>
        <location evidence="1">Membrane</location>
        <topology evidence="1">Multi-pass membrane protein</topology>
    </subcellularLocation>
</comment>
<evidence type="ECO:0000256" key="5">
    <source>
        <dbReference type="ARBA" id="ARBA00022741"/>
    </source>
</evidence>
<dbReference type="InterPro" id="IPR013525">
    <property type="entry name" value="ABC2_TM"/>
</dbReference>
<dbReference type="GO" id="GO:0140359">
    <property type="term" value="F:ABC-type transporter activity"/>
    <property type="evidence" value="ECO:0007669"/>
    <property type="project" value="InterPro"/>
</dbReference>
<keyword evidence="3" id="KW-0813">Transport</keyword>
<dbReference type="InterPro" id="IPR003593">
    <property type="entry name" value="AAA+_ATPase"/>
</dbReference>
<evidence type="ECO:0000256" key="6">
    <source>
        <dbReference type="ARBA" id="ARBA00022840"/>
    </source>
</evidence>
<dbReference type="Proteomes" id="UP001208570">
    <property type="component" value="Unassembled WGS sequence"/>
</dbReference>
<dbReference type="PANTHER" id="PTHR48041:SF139">
    <property type="entry name" value="PROTEIN SCARLET"/>
    <property type="match status" value="1"/>
</dbReference>
<evidence type="ECO:0000259" key="10">
    <source>
        <dbReference type="PROSITE" id="PS50893"/>
    </source>
</evidence>
<feature type="region of interest" description="Disordered" evidence="9">
    <location>
        <begin position="1"/>
        <end position="24"/>
    </location>
</feature>
<keyword evidence="12" id="KW-1185">Reference proteome</keyword>
<dbReference type="Pfam" id="PF19055">
    <property type="entry name" value="ABC2_membrane_7"/>
    <property type="match status" value="1"/>
</dbReference>
<dbReference type="Pfam" id="PF01061">
    <property type="entry name" value="ABC2_membrane"/>
    <property type="match status" value="1"/>
</dbReference>
<dbReference type="PANTHER" id="PTHR48041">
    <property type="entry name" value="ABC TRANSPORTER G FAMILY MEMBER 28"/>
    <property type="match status" value="1"/>
</dbReference>
<dbReference type="GO" id="GO:0005524">
    <property type="term" value="F:ATP binding"/>
    <property type="evidence" value="ECO:0007669"/>
    <property type="project" value="UniProtKB-KW"/>
</dbReference>
<dbReference type="InterPro" id="IPR050352">
    <property type="entry name" value="ABCG_transporters"/>
</dbReference>
<evidence type="ECO:0000313" key="12">
    <source>
        <dbReference type="Proteomes" id="UP001208570"/>
    </source>
</evidence>
<keyword evidence="6" id="KW-0067">ATP-binding</keyword>
<feature type="domain" description="ABC transporter" evidence="10">
    <location>
        <begin position="98"/>
        <end position="314"/>
    </location>
</feature>
<evidence type="ECO:0000256" key="8">
    <source>
        <dbReference type="ARBA" id="ARBA00023136"/>
    </source>
</evidence>
<comment type="caution">
    <text evidence="11">The sequence shown here is derived from an EMBL/GenBank/DDBJ whole genome shotgun (WGS) entry which is preliminary data.</text>
</comment>
<accession>A0AAD9IWJ7</accession>
<organism evidence="11 12">
    <name type="scientific">Paralvinella palmiformis</name>
    <dbReference type="NCBI Taxonomy" id="53620"/>
    <lineage>
        <taxon>Eukaryota</taxon>
        <taxon>Metazoa</taxon>
        <taxon>Spiralia</taxon>
        <taxon>Lophotrochozoa</taxon>
        <taxon>Annelida</taxon>
        <taxon>Polychaeta</taxon>
        <taxon>Sedentaria</taxon>
        <taxon>Canalipalpata</taxon>
        <taxon>Terebellida</taxon>
        <taxon>Terebelliformia</taxon>
        <taxon>Alvinellidae</taxon>
        <taxon>Paralvinella</taxon>
    </lineage>
</organism>
<dbReference type="GO" id="GO:0005886">
    <property type="term" value="C:plasma membrane"/>
    <property type="evidence" value="ECO:0007669"/>
    <property type="project" value="TreeGrafter"/>
</dbReference>
<reference evidence="11" key="1">
    <citation type="journal article" date="2023" name="Mol. Biol. Evol.">
        <title>Third-Generation Sequencing Reveals the Adaptive Role of the Epigenome in Three Deep-Sea Polychaetes.</title>
        <authorList>
            <person name="Perez M."/>
            <person name="Aroh O."/>
            <person name="Sun Y."/>
            <person name="Lan Y."/>
            <person name="Juniper S.K."/>
            <person name="Young C.R."/>
            <person name="Angers B."/>
            <person name="Qian P.Y."/>
        </authorList>
    </citation>
    <scope>NUCLEOTIDE SEQUENCE</scope>
    <source>
        <strain evidence="11">P08H-3</strain>
    </source>
</reference>
<dbReference type="Gene3D" id="3.40.50.300">
    <property type="entry name" value="P-loop containing nucleotide triphosphate hydrolases"/>
    <property type="match status" value="1"/>
</dbReference>
<dbReference type="AlphaFoldDB" id="A0AAD9IWJ7"/>
<dbReference type="CDD" id="cd03213">
    <property type="entry name" value="ABCG_EPDR"/>
    <property type="match status" value="1"/>
</dbReference>
<dbReference type="InterPro" id="IPR017871">
    <property type="entry name" value="ABC_transporter-like_CS"/>
</dbReference>
<keyword evidence="8" id="KW-0472">Membrane</keyword>
<protein>
    <recommendedName>
        <fullName evidence="10">ABC transporter domain-containing protein</fullName>
    </recommendedName>
</protein>
<dbReference type="InterPro" id="IPR003439">
    <property type="entry name" value="ABC_transporter-like_ATP-bd"/>
</dbReference>
<evidence type="ECO:0000256" key="9">
    <source>
        <dbReference type="SAM" id="MobiDB-lite"/>
    </source>
</evidence>
<dbReference type="PROSITE" id="PS50893">
    <property type="entry name" value="ABC_TRANSPORTER_2"/>
    <property type="match status" value="1"/>
</dbReference>
<proteinExistence type="inferred from homology"/>
<sequence>MKKRDSQSLMMNPPSASEIKDDATSIEENKITDEEYNSSSWTKVFRLIQSNYVGYTQMTDNTESEIENQISTDPQPKSLSWVNITCKFTLTQDECGPLSCCRSKRKETTKIILDNVTGIAKARAFLAVIGSSGSGKTSLLNCLTKRNLGSLKVEGRIYVNEDDAEEDIHKISGYIQQDDIFIGTMTVREHLWFNMGLRKCENTIIGWPGKVKGISGGEKKRLAFAAELITRPSILFCDEPTSGLDSFTANSVISALKDLANKGHTVIATIHQPSSEIFAMFDEILIMAEGRVAFLGSKNDAVTFFSKLGYQCPQNYNVADFFIQELAVIRRQEKQCKDKIRAICRSFEKSSYWKAINQQIPKKEYSGSSKLVLQKDSPIKWMLKRQQYQASWHTQVAMCLWRSQIELKRNKEVQPAKLLQISLLSLLIGAIFWQQPYNSTGSENINSALFMMMLQTSLNVYFIPIVRDSAMFPILVKEHYDGQYSVGTFCLAVLLIEAFIQTPAHSSPWEQHFPS</sequence>
<evidence type="ECO:0000256" key="1">
    <source>
        <dbReference type="ARBA" id="ARBA00004141"/>
    </source>
</evidence>
<comment type="similarity">
    <text evidence="2">Belongs to the ABC transporter superfamily. ABCG family. Eye pigment precursor importer (TC 3.A.1.204) subfamily.</text>
</comment>
<dbReference type="SMART" id="SM00382">
    <property type="entry name" value="AAA"/>
    <property type="match status" value="1"/>
</dbReference>
<gene>
    <name evidence="11" type="ORF">LSH36_1112g00060</name>
</gene>
<dbReference type="Pfam" id="PF00005">
    <property type="entry name" value="ABC_tran"/>
    <property type="match status" value="1"/>
</dbReference>
<dbReference type="SUPFAM" id="SSF52540">
    <property type="entry name" value="P-loop containing nucleoside triphosphate hydrolases"/>
    <property type="match status" value="1"/>
</dbReference>
<dbReference type="GO" id="GO:0016887">
    <property type="term" value="F:ATP hydrolysis activity"/>
    <property type="evidence" value="ECO:0007669"/>
    <property type="project" value="InterPro"/>
</dbReference>
<dbReference type="PROSITE" id="PS00211">
    <property type="entry name" value="ABC_TRANSPORTER_1"/>
    <property type="match status" value="1"/>
</dbReference>